<evidence type="ECO:0000313" key="3">
    <source>
        <dbReference type="Proteomes" id="UP001150538"/>
    </source>
</evidence>
<name>A0A9W7ZM67_9FUNG</name>
<protein>
    <submittedName>
        <fullName evidence="2">Uncharacterized protein</fullName>
    </submittedName>
</protein>
<evidence type="ECO:0000256" key="1">
    <source>
        <dbReference type="SAM" id="MobiDB-lite"/>
    </source>
</evidence>
<gene>
    <name evidence="2" type="ORF">H4219_005628</name>
</gene>
<keyword evidence="3" id="KW-1185">Reference proteome</keyword>
<evidence type="ECO:0000313" key="2">
    <source>
        <dbReference type="EMBL" id="KAJ1912388.1"/>
    </source>
</evidence>
<feature type="compositionally biased region" description="Acidic residues" evidence="1">
    <location>
        <begin position="144"/>
        <end position="157"/>
    </location>
</feature>
<dbReference type="Proteomes" id="UP001150538">
    <property type="component" value="Unassembled WGS sequence"/>
</dbReference>
<proteinExistence type="predicted"/>
<dbReference type="EMBL" id="JANBPU010000350">
    <property type="protein sequence ID" value="KAJ1912388.1"/>
    <property type="molecule type" value="Genomic_DNA"/>
</dbReference>
<accession>A0A9W7ZM67</accession>
<sequence>MTTTVNDSNSTLVLNAPFSSNITLVDKPSATDSVKPYPLSPKLCNSSIKQPQTKVLDDNVEDDFDEIFDLYPKSDYEEIAKSWKRDTFEEDKERLTEYYTQGPMSQSGSEGSLIKLSDSIELYRYSNPMTVTSISSGALADNELNYDDDSDDDDDDQTLAGNDCEQLDVGQDIIDDFATRRYCRIWPNVPIFVKNEVNSDDQPQSQYANIDTAGDGPYIADQIRTAMEFSNVDYDCFLNSLDYQLKYDTEGRKSWLRKFVGKKVAIFKRNGLADLDEDLMPPTNIILRKVKGCISALNKYDASASFKKRKASFSYNATRRNTKSSLFFDNFRFNKSHSVKSTDDSTRSGVRVCETQISSPVLISKQTYCLTPDELNVLYDSGKDSYKQDLRTRHTIHNYCFVSSTARNNNSSGYVRQSGEFGMSN</sequence>
<dbReference type="AlphaFoldDB" id="A0A9W7ZM67"/>
<reference evidence="2" key="1">
    <citation type="submission" date="2022-07" db="EMBL/GenBank/DDBJ databases">
        <title>Phylogenomic reconstructions and comparative analyses of Kickxellomycotina fungi.</title>
        <authorList>
            <person name="Reynolds N.K."/>
            <person name="Stajich J.E."/>
            <person name="Barry K."/>
            <person name="Grigoriev I.V."/>
            <person name="Crous P."/>
            <person name="Smith M.E."/>
        </authorList>
    </citation>
    <scope>NUCLEOTIDE SEQUENCE</scope>
    <source>
        <strain evidence="2">NBRC 100468</strain>
    </source>
</reference>
<feature type="region of interest" description="Disordered" evidence="1">
    <location>
        <begin position="142"/>
        <end position="162"/>
    </location>
</feature>
<comment type="caution">
    <text evidence="2">The sequence shown here is derived from an EMBL/GenBank/DDBJ whole genome shotgun (WGS) entry which is preliminary data.</text>
</comment>
<organism evidence="2 3">
    <name type="scientific">Mycoemilia scoparia</name>
    <dbReference type="NCBI Taxonomy" id="417184"/>
    <lineage>
        <taxon>Eukaryota</taxon>
        <taxon>Fungi</taxon>
        <taxon>Fungi incertae sedis</taxon>
        <taxon>Zoopagomycota</taxon>
        <taxon>Kickxellomycotina</taxon>
        <taxon>Kickxellomycetes</taxon>
        <taxon>Kickxellales</taxon>
        <taxon>Kickxellaceae</taxon>
        <taxon>Mycoemilia</taxon>
    </lineage>
</organism>